<feature type="transmembrane region" description="Helical" evidence="2">
    <location>
        <begin position="203"/>
        <end position="224"/>
    </location>
</feature>
<feature type="compositionally biased region" description="Acidic residues" evidence="1">
    <location>
        <begin position="584"/>
        <end position="599"/>
    </location>
</feature>
<dbReference type="EMBL" id="JBHRSA010000012">
    <property type="protein sequence ID" value="MFC3039425.1"/>
    <property type="molecule type" value="Genomic_DNA"/>
</dbReference>
<gene>
    <name evidence="4" type="ORF">ACFOGI_04115</name>
</gene>
<evidence type="ECO:0000313" key="5">
    <source>
        <dbReference type="Proteomes" id="UP001595279"/>
    </source>
</evidence>
<dbReference type="InterPro" id="IPR002931">
    <property type="entry name" value="Transglutaminase-like"/>
</dbReference>
<keyword evidence="2" id="KW-0812">Transmembrane</keyword>
<dbReference type="Gene3D" id="3.10.620.30">
    <property type="match status" value="1"/>
</dbReference>
<feature type="region of interest" description="Disordered" evidence="1">
    <location>
        <begin position="575"/>
        <end position="608"/>
    </location>
</feature>
<protein>
    <submittedName>
        <fullName evidence="4">DUF3488 and DUF4129 domain-containing transglutaminase family protein</fullName>
    </submittedName>
</protein>
<feature type="transmembrane region" description="Helical" evidence="2">
    <location>
        <begin position="71"/>
        <end position="91"/>
    </location>
</feature>
<sequence>MRSAVQAGYQSFILSSILYLCGLFLFLEWMYPVSELTDTGSVMVFAVFAVYSFLITLLQVKWWVSLPMKAAGTMLLMQLLYFQGPVLNLAWLGELSRDVLINLDLMLSQQWYALTPMFRTLLFFMLIWLMSYLLYYWFVVMKRVFLFVLLTLVYITVLDTFTGYQAEFSIIRSFVLSFIALGLAHFMRELNNGSVKISRQGNALVWLLPLIAIVLFGSVVGFVAPKPAPQWPDPVPFIQSAAEGAGSDDSGSVVRKVGYGEDDSRLGGSFIQDYAPVFRVEAEEDQYWRIETKDVYTGKGWESSGERNYQLQANGDISLDTFSKNVETEEATAVLVFQESADIDKLVYPYGIEQVDHPEAQFLLDDGTEAVQTKKEGEVVNLDGYTLTYEDPSFEINKLREAGTEDPEEIVERYTQLPKDMPERVRELAREVTKPFETRYDQAKAVENHFTEANGFTYQTSNVPVPGEEQDYVDQFLFDSKAGYCDNYSTSMVVLLRSLDIPARWVKGFTGGEMLGSQNSSLSDEHQVYEVTNSNAHSWVEVYFPEVGWVPFEPTQGFSNPIDLYTDWGEIDAQENQEDRQNPEDEQEVEEPELEEEEAATVMAESDVDKGSGSSWGWQWPVAAAAVGLLAFLLYRSRFRWQTYLLELRFRHRGGAEAYQHAYLHVMKILEAKGWRRKPDQTLREYANMIDRRYGTGEMGRLTAQYERMLYKGETDQTHLKELRQLWKNLIKRILG</sequence>
<feature type="transmembrane region" description="Helical" evidence="2">
    <location>
        <begin position="111"/>
        <end position="137"/>
    </location>
</feature>
<dbReference type="PANTHER" id="PTHR42736:SF1">
    <property type="entry name" value="PROTEIN-GLUTAMINE GAMMA-GLUTAMYLTRANSFERASE"/>
    <property type="match status" value="1"/>
</dbReference>
<keyword evidence="2" id="KW-1133">Transmembrane helix</keyword>
<dbReference type="InterPro" id="IPR025403">
    <property type="entry name" value="TgpA-like_C"/>
</dbReference>
<evidence type="ECO:0000256" key="2">
    <source>
        <dbReference type="SAM" id="Phobius"/>
    </source>
</evidence>
<dbReference type="InterPro" id="IPR038765">
    <property type="entry name" value="Papain-like_cys_pep_sf"/>
</dbReference>
<dbReference type="SMART" id="SM00460">
    <property type="entry name" value="TGc"/>
    <property type="match status" value="1"/>
</dbReference>
<evidence type="ECO:0000313" key="4">
    <source>
        <dbReference type="EMBL" id="MFC3039425.1"/>
    </source>
</evidence>
<organism evidence="4 5">
    <name type="scientific">Virgibacillus xinjiangensis</name>
    <dbReference type="NCBI Taxonomy" id="393090"/>
    <lineage>
        <taxon>Bacteria</taxon>
        <taxon>Bacillati</taxon>
        <taxon>Bacillota</taxon>
        <taxon>Bacilli</taxon>
        <taxon>Bacillales</taxon>
        <taxon>Bacillaceae</taxon>
        <taxon>Virgibacillus</taxon>
    </lineage>
</organism>
<comment type="caution">
    <text evidence="4">The sequence shown here is derived from an EMBL/GenBank/DDBJ whole genome shotgun (WGS) entry which is preliminary data.</text>
</comment>
<keyword evidence="2" id="KW-0472">Membrane</keyword>
<dbReference type="Pfam" id="PF13559">
    <property type="entry name" value="DUF4129"/>
    <property type="match status" value="1"/>
</dbReference>
<dbReference type="Proteomes" id="UP001595279">
    <property type="component" value="Unassembled WGS sequence"/>
</dbReference>
<feature type="transmembrane region" description="Helical" evidence="2">
    <location>
        <begin position="616"/>
        <end position="635"/>
    </location>
</feature>
<proteinExistence type="predicted"/>
<feature type="transmembrane region" description="Helical" evidence="2">
    <location>
        <begin position="12"/>
        <end position="31"/>
    </location>
</feature>
<keyword evidence="5" id="KW-1185">Reference proteome</keyword>
<dbReference type="PANTHER" id="PTHR42736">
    <property type="entry name" value="PROTEIN-GLUTAMINE GAMMA-GLUTAMYLTRANSFERASE"/>
    <property type="match status" value="1"/>
</dbReference>
<reference evidence="5" key="1">
    <citation type="journal article" date="2019" name="Int. J. Syst. Evol. Microbiol.">
        <title>The Global Catalogue of Microorganisms (GCM) 10K type strain sequencing project: providing services to taxonomists for standard genome sequencing and annotation.</title>
        <authorList>
            <consortium name="The Broad Institute Genomics Platform"/>
            <consortium name="The Broad Institute Genome Sequencing Center for Infectious Disease"/>
            <person name="Wu L."/>
            <person name="Ma J."/>
        </authorList>
    </citation>
    <scope>NUCLEOTIDE SEQUENCE [LARGE SCALE GENOMIC DNA]</scope>
    <source>
        <strain evidence="5">KCTC 13128</strain>
    </source>
</reference>
<dbReference type="Pfam" id="PF01841">
    <property type="entry name" value="Transglut_core"/>
    <property type="match status" value="1"/>
</dbReference>
<dbReference type="RefSeq" id="WP_390268839.1">
    <property type="nucleotide sequence ID" value="NZ_JBHRSA010000012.1"/>
</dbReference>
<feature type="transmembrane region" description="Helical" evidence="2">
    <location>
        <begin position="144"/>
        <end position="164"/>
    </location>
</feature>
<dbReference type="SUPFAM" id="SSF54001">
    <property type="entry name" value="Cysteine proteinases"/>
    <property type="match status" value="1"/>
</dbReference>
<feature type="transmembrane region" description="Helical" evidence="2">
    <location>
        <begin position="170"/>
        <end position="191"/>
    </location>
</feature>
<name>A0ABV7CSS8_9BACI</name>
<evidence type="ECO:0000256" key="1">
    <source>
        <dbReference type="SAM" id="MobiDB-lite"/>
    </source>
</evidence>
<accession>A0ABV7CSS8</accession>
<evidence type="ECO:0000259" key="3">
    <source>
        <dbReference type="SMART" id="SM00460"/>
    </source>
</evidence>
<feature type="transmembrane region" description="Helical" evidence="2">
    <location>
        <begin position="43"/>
        <end position="64"/>
    </location>
</feature>
<feature type="domain" description="Transglutaminase-like" evidence="3">
    <location>
        <begin position="477"/>
        <end position="556"/>
    </location>
</feature>
<dbReference type="InterPro" id="IPR052901">
    <property type="entry name" value="Bact_TGase-like"/>
</dbReference>